<proteinExistence type="predicted"/>
<dbReference type="VEuPathDB" id="FungiDB:FOC1_g10004275"/>
<organism evidence="1 2">
    <name type="scientific">Fusarium oxysporum f. sp. cubense (strain race 1)</name>
    <name type="common">Panama disease fungus</name>
    <dbReference type="NCBI Taxonomy" id="1229664"/>
    <lineage>
        <taxon>Eukaryota</taxon>
        <taxon>Fungi</taxon>
        <taxon>Dikarya</taxon>
        <taxon>Ascomycota</taxon>
        <taxon>Pezizomycotina</taxon>
        <taxon>Sordariomycetes</taxon>
        <taxon>Hypocreomycetidae</taxon>
        <taxon>Hypocreales</taxon>
        <taxon>Nectriaceae</taxon>
        <taxon>Fusarium</taxon>
        <taxon>Fusarium oxysporum species complex</taxon>
    </lineage>
</organism>
<sequence length="234" mass="26006">MFGPKVMPNAQKELDHFFNILWCRDQFLHPDAVAVPRLDDKQDGRGGTGKLFSETLNSPSTIYHRIVLYHDPLFATSLNPKLKKRWLPVETCSVFYALGDGVCGFGGICHGGVQATFLDDFMGVCGILNARLQHRVASTEVPGKCSPEANHGMFNLVTNMVATQGIEIQYLWPLRVPKVIQITASMVEISHDERKFIPHSCSYQRWEWKGICKSKGALGSVSLEGKTVARKAGD</sequence>
<dbReference type="OrthoDB" id="506431at2759"/>
<accession>N4TWU1</accession>
<gene>
    <name evidence="1" type="ORF">FOC1_g10004275</name>
</gene>
<evidence type="ECO:0000313" key="1">
    <source>
        <dbReference type="EMBL" id="ENH63667.1"/>
    </source>
</evidence>
<evidence type="ECO:0008006" key="3">
    <source>
        <dbReference type="Google" id="ProtNLM"/>
    </source>
</evidence>
<dbReference type="Gene3D" id="3.10.129.10">
    <property type="entry name" value="Hotdog Thioesterase"/>
    <property type="match status" value="1"/>
</dbReference>
<dbReference type="InterPro" id="IPR029069">
    <property type="entry name" value="HotDog_dom_sf"/>
</dbReference>
<protein>
    <recommendedName>
        <fullName evidence="3">Thioesterase domain-containing protein</fullName>
    </recommendedName>
</protein>
<dbReference type="SUPFAM" id="SSF54637">
    <property type="entry name" value="Thioesterase/thiol ester dehydrase-isomerase"/>
    <property type="match status" value="1"/>
</dbReference>
<dbReference type="Proteomes" id="UP000016928">
    <property type="component" value="Unassembled WGS sequence"/>
</dbReference>
<dbReference type="PANTHER" id="PTHR47260">
    <property type="entry name" value="UPF0644 PROTEIN PB2B4.06"/>
    <property type="match status" value="1"/>
</dbReference>
<name>N4TWU1_FUSC1</name>
<reference evidence="2" key="1">
    <citation type="submission" date="2012-09" db="EMBL/GenBank/DDBJ databases">
        <title>Genome sequencing and comparative transcriptomics of race 1 and race 4 of banana pathogen: Fusarium oxysporum f. sp. cubense.</title>
        <authorList>
            <person name="Fang X."/>
            <person name="Huang J."/>
        </authorList>
    </citation>
    <scope>NUCLEOTIDE SEQUENCE [LARGE SCALE GENOMIC DNA]</scope>
    <source>
        <strain evidence="2">race 1</strain>
    </source>
</reference>
<dbReference type="AlphaFoldDB" id="N4TWU1"/>
<reference evidence="2" key="2">
    <citation type="journal article" date="2014" name="PLoS ONE">
        <title>Genome and Transcriptome Analysis of the Fungal Pathogen Fusarium oxysporum f. sp. cubense Causing Banana Vascular Wilt Disease.</title>
        <authorList>
            <person name="Guo L."/>
            <person name="Han L."/>
            <person name="Yang L."/>
            <person name="Zeng H."/>
            <person name="Fan D."/>
            <person name="Zhu Y."/>
            <person name="Feng Y."/>
            <person name="Wang G."/>
            <person name="Peng C."/>
            <person name="Jiang X."/>
            <person name="Zhou D."/>
            <person name="Ni P."/>
            <person name="Liang C."/>
            <person name="Liu L."/>
            <person name="Wang J."/>
            <person name="Mao C."/>
            <person name="Fang X."/>
            <person name="Peng M."/>
            <person name="Huang J."/>
        </authorList>
    </citation>
    <scope>NUCLEOTIDE SEQUENCE [LARGE SCALE GENOMIC DNA]</scope>
    <source>
        <strain evidence="2">race 1</strain>
    </source>
</reference>
<evidence type="ECO:0000313" key="2">
    <source>
        <dbReference type="Proteomes" id="UP000016928"/>
    </source>
</evidence>
<dbReference type="InterPro" id="IPR052061">
    <property type="entry name" value="PTE-AB_protein"/>
</dbReference>
<dbReference type="PANTHER" id="PTHR47260:SF6">
    <property type="entry name" value="THIOESTERASE DOMAIN-CONTAINING PROTEIN"/>
    <property type="match status" value="1"/>
</dbReference>
<dbReference type="EMBL" id="KB730877">
    <property type="protein sequence ID" value="ENH63667.1"/>
    <property type="molecule type" value="Genomic_DNA"/>
</dbReference>
<dbReference type="HOGENOM" id="CLU_052827_3_0_1"/>